<evidence type="ECO:0000256" key="1">
    <source>
        <dbReference type="ARBA" id="ARBA00004651"/>
    </source>
</evidence>
<keyword evidence="11" id="KW-1185">Reference proteome</keyword>
<keyword evidence="4 7" id="KW-0812">Transmembrane</keyword>
<dbReference type="Proteomes" id="UP001055804">
    <property type="component" value="Unassembled WGS sequence"/>
</dbReference>
<accession>A0A9J6PIY0</accession>
<dbReference type="Pfam" id="PF20501">
    <property type="entry name" value="MbhE"/>
    <property type="match status" value="1"/>
</dbReference>
<feature type="transmembrane region" description="Helical" evidence="7">
    <location>
        <begin position="26"/>
        <end position="47"/>
    </location>
</feature>
<keyword evidence="5 7" id="KW-1133">Transmembrane helix</keyword>
<protein>
    <submittedName>
        <fullName evidence="10">DUF4040 domain-containing protein</fullName>
    </submittedName>
</protein>
<evidence type="ECO:0000256" key="5">
    <source>
        <dbReference type="ARBA" id="ARBA00022989"/>
    </source>
</evidence>
<dbReference type="PANTHER" id="PTHR43373">
    <property type="entry name" value="NA(+)/H(+) ANTIPORTER SUBUNIT"/>
    <property type="match status" value="1"/>
</dbReference>
<comment type="caution">
    <text evidence="10">The sequence shown here is derived from an EMBL/GenBank/DDBJ whole genome shotgun (WGS) entry which is preliminary data.</text>
</comment>
<feature type="transmembrane region" description="Helical" evidence="7">
    <location>
        <begin position="155"/>
        <end position="174"/>
    </location>
</feature>
<dbReference type="NCBIfam" id="NF009159">
    <property type="entry name" value="PRK12504.1"/>
    <property type="match status" value="1"/>
</dbReference>
<comment type="subcellular location">
    <subcellularLocation>
        <location evidence="1">Cell membrane</location>
        <topology evidence="1">Multi-pass membrane protein</topology>
    </subcellularLocation>
</comment>
<evidence type="ECO:0000256" key="2">
    <source>
        <dbReference type="ARBA" id="ARBA00022448"/>
    </source>
</evidence>
<dbReference type="InterPro" id="IPR050616">
    <property type="entry name" value="CPA3_Na-H_Antiporter_A"/>
</dbReference>
<feature type="domain" description="MrpA C-terminal/MbhD" evidence="8">
    <location>
        <begin position="12"/>
        <end position="75"/>
    </location>
</feature>
<dbReference type="Pfam" id="PF13244">
    <property type="entry name" value="MbhD"/>
    <property type="match status" value="1"/>
</dbReference>
<feature type="domain" description="MrpA C-terminal/MbhE" evidence="9">
    <location>
        <begin position="115"/>
        <end position="171"/>
    </location>
</feature>
<organism evidence="10 11">
    <name type="scientific">Futiania mangrovi</name>
    <dbReference type="NCBI Taxonomy" id="2959716"/>
    <lineage>
        <taxon>Bacteria</taxon>
        <taxon>Pseudomonadati</taxon>
        <taxon>Pseudomonadota</taxon>
        <taxon>Alphaproteobacteria</taxon>
        <taxon>Futianiales</taxon>
        <taxon>Futianiaceae</taxon>
        <taxon>Futiania</taxon>
    </lineage>
</organism>
<evidence type="ECO:0000313" key="11">
    <source>
        <dbReference type="Proteomes" id="UP001055804"/>
    </source>
</evidence>
<keyword evidence="3" id="KW-1003">Cell membrane</keyword>
<dbReference type="InterPro" id="IPR025383">
    <property type="entry name" value="MrpA_C/MbhD"/>
</dbReference>
<dbReference type="RefSeq" id="WP_269331954.1">
    <property type="nucleotide sequence ID" value="NZ_JAMZFT010000001.1"/>
</dbReference>
<evidence type="ECO:0000256" key="7">
    <source>
        <dbReference type="SAM" id="Phobius"/>
    </source>
</evidence>
<evidence type="ECO:0000256" key="3">
    <source>
        <dbReference type="ARBA" id="ARBA00022475"/>
    </source>
</evidence>
<feature type="transmembrane region" description="Helical" evidence="7">
    <location>
        <begin position="6"/>
        <end position="21"/>
    </location>
</feature>
<dbReference type="InterPro" id="IPR046806">
    <property type="entry name" value="MrpA_C/MbhE"/>
</dbReference>
<dbReference type="EMBL" id="JAMZFT010000001">
    <property type="protein sequence ID" value="MCP1336034.1"/>
    <property type="molecule type" value="Genomic_DNA"/>
</dbReference>
<feature type="transmembrane region" description="Helical" evidence="7">
    <location>
        <begin position="87"/>
        <end position="105"/>
    </location>
</feature>
<keyword evidence="2" id="KW-0813">Transport</keyword>
<evidence type="ECO:0000313" key="10">
    <source>
        <dbReference type="EMBL" id="MCP1336034.1"/>
    </source>
</evidence>
<sequence length="188" mass="19873">MEIYVNVVLMGMLAIIALAIVRVRHLFAAVMLAGVYSLVAAIVFVSLDAVDVAFTEAAVGAGVSTLLFLGALALTTRREKVVQGRSIVPLVVVLAVGAALVYGTLDLPKFGDPSAPVQTHVAPFYIQDTRDTIQIPNIVTTVLASYRGFDTLGEVVVVFTAGIGVILLIGRAHLSQRRPDDDKSGEEA</sequence>
<dbReference type="AlphaFoldDB" id="A0A9J6PIY0"/>
<keyword evidence="6 7" id="KW-0472">Membrane</keyword>
<evidence type="ECO:0000256" key="4">
    <source>
        <dbReference type="ARBA" id="ARBA00022692"/>
    </source>
</evidence>
<evidence type="ECO:0000259" key="9">
    <source>
        <dbReference type="Pfam" id="PF20501"/>
    </source>
</evidence>
<evidence type="ECO:0000259" key="8">
    <source>
        <dbReference type="Pfam" id="PF13244"/>
    </source>
</evidence>
<evidence type="ECO:0000256" key="6">
    <source>
        <dbReference type="ARBA" id="ARBA00023136"/>
    </source>
</evidence>
<dbReference type="GO" id="GO:0005886">
    <property type="term" value="C:plasma membrane"/>
    <property type="evidence" value="ECO:0007669"/>
    <property type="project" value="UniProtKB-SubCell"/>
</dbReference>
<gene>
    <name evidence="10" type="ORF">NJQ99_06415</name>
</gene>
<proteinExistence type="predicted"/>
<reference evidence="10" key="1">
    <citation type="submission" date="2022-06" db="EMBL/GenBank/DDBJ databases">
        <title>Isolation and Genomics of Futiania mangrovii gen. nov., sp. nov., a Rare and Metabolically-versatile member in the Class Alphaproteobacteria.</title>
        <authorList>
            <person name="Liu L."/>
            <person name="Huang W.-C."/>
            <person name="Pan J."/>
            <person name="Li J."/>
            <person name="Huang Y."/>
            <person name="Du H."/>
            <person name="Liu Y."/>
            <person name="Li M."/>
        </authorList>
    </citation>
    <scope>NUCLEOTIDE SEQUENCE</scope>
    <source>
        <strain evidence="10">FT118</strain>
    </source>
</reference>
<dbReference type="PANTHER" id="PTHR43373:SF1">
    <property type="entry name" value="NA(+)_H(+) ANTIPORTER SUBUNIT A"/>
    <property type="match status" value="1"/>
</dbReference>
<feature type="transmembrane region" description="Helical" evidence="7">
    <location>
        <begin position="53"/>
        <end position="75"/>
    </location>
</feature>
<name>A0A9J6PIY0_9PROT</name>